<name>A0A5C6CNX4_9BACT</name>
<proteinExistence type="predicted"/>
<evidence type="ECO:0000313" key="2">
    <source>
        <dbReference type="Proteomes" id="UP000316304"/>
    </source>
</evidence>
<comment type="caution">
    <text evidence="1">The sequence shown here is derived from an EMBL/GenBank/DDBJ whole genome shotgun (WGS) entry which is preliminary data.</text>
</comment>
<dbReference type="AlphaFoldDB" id="A0A5C6CNX4"/>
<reference evidence="1 2" key="1">
    <citation type="submission" date="2019-02" db="EMBL/GenBank/DDBJ databases">
        <title>Deep-cultivation of Planctomycetes and their phenomic and genomic characterization uncovers novel biology.</title>
        <authorList>
            <person name="Wiegand S."/>
            <person name="Jogler M."/>
            <person name="Boedeker C."/>
            <person name="Pinto D."/>
            <person name="Vollmers J."/>
            <person name="Rivas-Marin E."/>
            <person name="Kohn T."/>
            <person name="Peeters S.H."/>
            <person name="Heuer A."/>
            <person name="Rast P."/>
            <person name="Oberbeckmann S."/>
            <person name="Bunk B."/>
            <person name="Jeske O."/>
            <person name="Meyerdierks A."/>
            <person name="Storesund J.E."/>
            <person name="Kallscheuer N."/>
            <person name="Luecker S."/>
            <person name="Lage O.M."/>
            <person name="Pohl T."/>
            <person name="Merkel B.J."/>
            <person name="Hornburger P."/>
            <person name="Mueller R.-W."/>
            <person name="Bruemmer F."/>
            <person name="Labrenz M."/>
            <person name="Spormann A.M."/>
            <person name="Op Den Camp H."/>
            <person name="Overmann J."/>
            <person name="Amann R."/>
            <person name="Jetten M.S.M."/>
            <person name="Mascher T."/>
            <person name="Medema M.H."/>
            <person name="Devos D.P."/>
            <person name="Kaster A.-K."/>
            <person name="Ovreas L."/>
            <person name="Rohde M."/>
            <person name="Galperin M.Y."/>
            <person name="Jogler C."/>
        </authorList>
    </citation>
    <scope>NUCLEOTIDE SEQUENCE [LARGE SCALE GENOMIC DNA]</scope>
    <source>
        <strain evidence="1 2">Pla52o</strain>
    </source>
</reference>
<organism evidence="1 2">
    <name type="scientific">Novipirellula galeiformis</name>
    <dbReference type="NCBI Taxonomy" id="2528004"/>
    <lineage>
        <taxon>Bacteria</taxon>
        <taxon>Pseudomonadati</taxon>
        <taxon>Planctomycetota</taxon>
        <taxon>Planctomycetia</taxon>
        <taxon>Pirellulales</taxon>
        <taxon>Pirellulaceae</taxon>
        <taxon>Novipirellula</taxon>
    </lineage>
</organism>
<accession>A0A5C6CNX4</accession>
<evidence type="ECO:0000313" key="1">
    <source>
        <dbReference type="EMBL" id="TWU25081.1"/>
    </source>
</evidence>
<dbReference type="EMBL" id="SJPT01000002">
    <property type="protein sequence ID" value="TWU25081.1"/>
    <property type="molecule type" value="Genomic_DNA"/>
</dbReference>
<sequence length="58" mass="6953">MVNALRPQPFPLQRKLHYSLAFVAVQDRFHARRPSLGNVAFDLRCKWQFRSQTLRWTP</sequence>
<protein>
    <submittedName>
        <fullName evidence="1">Uncharacterized protein</fullName>
    </submittedName>
</protein>
<gene>
    <name evidence="1" type="ORF">Pla52o_13780</name>
</gene>
<dbReference type="Proteomes" id="UP000316304">
    <property type="component" value="Unassembled WGS sequence"/>
</dbReference>
<keyword evidence="2" id="KW-1185">Reference proteome</keyword>